<organism evidence="2 3">
    <name type="scientific">Gloeobacter violaceus (strain ATCC 29082 / PCC 7421)</name>
    <dbReference type="NCBI Taxonomy" id="251221"/>
    <lineage>
        <taxon>Bacteria</taxon>
        <taxon>Bacillati</taxon>
        <taxon>Cyanobacteriota</taxon>
        <taxon>Cyanophyceae</taxon>
        <taxon>Gloeobacterales</taxon>
        <taxon>Gloeobacteraceae</taxon>
        <taxon>Gloeobacter</taxon>
    </lineage>
</organism>
<reference evidence="2 3" key="2">
    <citation type="journal article" date="2003" name="DNA Res.">
        <title>Complete genome structure of Gloeobacter violaceus PCC 7421, a cyanobacterium that lacks thylakoids (supplement).</title>
        <authorList>
            <person name="Nakamura Y."/>
            <person name="Kaneko T."/>
            <person name="Sato S."/>
            <person name="Mimuro M."/>
            <person name="Miyashita H."/>
            <person name="Tsuchiya T."/>
            <person name="Sasamoto S."/>
            <person name="Watanabe A."/>
            <person name="Kawashima K."/>
            <person name="Kishida Y."/>
            <person name="Kiyokawa C."/>
            <person name="Kohara M."/>
            <person name="Matsumoto M."/>
            <person name="Matsuno A."/>
            <person name="Nakazaki N."/>
            <person name="Shimpo S."/>
            <person name="Takeuchi C."/>
            <person name="Yamada M."/>
            <person name="Tabata S."/>
        </authorList>
    </citation>
    <scope>NUCLEOTIDE SEQUENCE [LARGE SCALE GENOMIC DNA]</scope>
    <source>
        <strain evidence="3">ATCC 29082 / PCC 7421</strain>
    </source>
</reference>
<dbReference type="EnsemblBacteria" id="BAC88193">
    <property type="protein sequence ID" value="BAC88193"/>
    <property type="gene ID" value="BAC88193"/>
</dbReference>
<dbReference type="PANTHER" id="PTHR43308">
    <property type="entry name" value="OUTER MEMBRANE PROTEIN ALPHA-RELATED"/>
    <property type="match status" value="1"/>
</dbReference>
<dbReference type="AlphaFoldDB" id="Q7NP06"/>
<dbReference type="Proteomes" id="UP000000557">
    <property type="component" value="Chromosome"/>
</dbReference>
<feature type="region of interest" description="Disordered" evidence="1">
    <location>
        <begin position="34"/>
        <end position="56"/>
    </location>
</feature>
<evidence type="ECO:0000313" key="2">
    <source>
        <dbReference type="EMBL" id="BAC88193.1"/>
    </source>
</evidence>
<dbReference type="EMBL" id="BA000045">
    <property type="protein sequence ID" value="BAC88193.1"/>
    <property type="molecule type" value="Genomic_DNA"/>
</dbReference>
<dbReference type="KEGG" id="gvi:gll0252"/>
<gene>
    <name evidence="2" type="ordered locus">gll0252</name>
</gene>
<dbReference type="InterPro" id="IPR051465">
    <property type="entry name" value="Cell_Envelope_Struct_Comp"/>
</dbReference>
<sequence>MLADCAGRPVARTPRHLDGRIDAFYHLPGPHRAHRLRQHHRHRRHLRRPRPGGHRQTLLRPSAVVLGRYRQPACPLWAAVAKYRTVGLQQVPPDRGPALPLRNFRHDPLLIQILDDNHPGAHIDWRISREFALRVLYLALDGGFAGGSPTTPGGVPFGGSGLFGGSTAAAYRFRLTDRLSLTPEVYCILGANNVNQQGLTIGNVRATFEF</sequence>
<dbReference type="PANTHER" id="PTHR43308:SF1">
    <property type="entry name" value="OUTER MEMBRANE PROTEIN ALPHA"/>
    <property type="match status" value="1"/>
</dbReference>
<keyword evidence="3" id="KW-1185">Reference proteome</keyword>
<dbReference type="InParanoid" id="Q7NP06"/>
<feature type="compositionally biased region" description="Basic residues" evidence="1">
    <location>
        <begin position="34"/>
        <end position="53"/>
    </location>
</feature>
<name>Q7NP06_GLOVI</name>
<protein>
    <submittedName>
        <fullName evidence="2">Gll0252 protein</fullName>
    </submittedName>
</protein>
<evidence type="ECO:0000313" key="3">
    <source>
        <dbReference type="Proteomes" id="UP000000557"/>
    </source>
</evidence>
<evidence type="ECO:0000256" key="1">
    <source>
        <dbReference type="SAM" id="MobiDB-lite"/>
    </source>
</evidence>
<reference evidence="2 3" key="1">
    <citation type="journal article" date="2003" name="DNA Res.">
        <title>Complete genome structure of Gloeobacter violaceus PCC 7421, a cyanobacterium that lacks thylakoids.</title>
        <authorList>
            <person name="Nakamura Y."/>
            <person name="Kaneko T."/>
            <person name="Sato S."/>
            <person name="Mimuro M."/>
            <person name="Miyashita H."/>
            <person name="Tsuchiya T."/>
            <person name="Sasamoto S."/>
            <person name="Watanabe A."/>
            <person name="Kawashima K."/>
            <person name="Kishida Y."/>
            <person name="Kiyokawa C."/>
            <person name="Kohara M."/>
            <person name="Matsumoto M."/>
            <person name="Matsuno A."/>
            <person name="Nakazaki N."/>
            <person name="Shimpo S."/>
            <person name="Takeuchi C."/>
            <person name="Yamada M."/>
            <person name="Tabata S."/>
        </authorList>
    </citation>
    <scope>NUCLEOTIDE SEQUENCE [LARGE SCALE GENOMIC DNA]</scope>
    <source>
        <strain evidence="3">ATCC 29082 / PCC 7421</strain>
    </source>
</reference>
<proteinExistence type="predicted"/>
<dbReference type="HOGENOM" id="CLU_1308654_0_0_3"/>
<accession>Q7NP06</accession>